<dbReference type="Proteomes" id="UP000621799">
    <property type="component" value="Unassembled WGS sequence"/>
</dbReference>
<name>A0A928VT71_9CYAN</name>
<dbReference type="EMBL" id="JADEXN010000041">
    <property type="protein sequence ID" value="MBE9039919.1"/>
    <property type="molecule type" value="Genomic_DNA"/>
</dbReference>
<keyword evidence="2" id="KW-1185">Reference proteome</keyword>
<comment type="caution">
    <text evidence="1">The sequence shown here is derived from an EMBL/GenBank/DDBJ whole genome shotgun (WGS) entry which is preliminary data.</text>
</comment>
<dbReference type="RefSeq" id="WP_264320177.1">
    <property type="nucleotide sequence ID" value="NZ_JADEXN010000041.1"/>
</dbReference>
<evidence type="ECO:0000313" key="1">
    <source>
        <dbReference type="EMBL" id="MBE9039919.1"/>
    </source>
</evidence>
<gene>
    <name evidence="1" type="ORF">IQ235_03820</name>
</gene>
<reference evidence="1" key="1">
    <citation type="submission" date="2020-10" db="EMBL/GenBank/DDBJ databases">
        <authorList>
            <person name="Castelo-Branco R."/>
            <person name="Eusebio N."/>
            <person name="Adriana R."/>
            <person name="Vieira A."/>
            <person name="Brugerolle De Fraissinette N."/>
            <person name="Rezende De Castro R."/>
            <person name="Schneider M.P."/>
            <person name="Vasconcelos V."/>
            <person name="Leao P.N."/>
        </authorList>
    </citation>
    <scope>NUCLEOTIDE SEQUENCE</scope>
    <source>
        <strain evidence="1">LEGE 11467</strain>
    </source>
</reference>
<sequence length="158" mass="17757">MSSLSLVKSAGPSQLLTQLNSGQLLIIDGSRRNGIIIYKRYYAEFAGPGAAVGGFFDVGARRILPVGDLRLIAPEKYDQRQKAYLIRRHWIRLTEQLTENPVPIQRAQTLVTQFEHYFDSKTVSKIPDEALSLLVGVLPSTIRLVRRPVHKAKKLMMA</sequence>
<evidence type="ECO:0000313" key="2">
    <source>
        <dbReference type="Proteomes" id="UP000621799"/>
    </source>
</evidence>
<proteinExistence type="predicted"/>
<organism evidence="1 2">
    <name type="scientific">Zarconia navalis LEGE 11467</name>
    <dbReference type="NCBI Taxonomy" id="1828826"/>
    <lineage>
        <taxon>Bacteria</taxon>
        <taxon>Bacillati</taxon>
        <taxon>Cyanobacteriota</taxon>
        <taxon>Cyanophyceae</taxon>
        <taxon>Oscillatoriophycideae</taxon>
        <taxon>Oscillatoriales</taxon>
        <taxon>Oscillatoriales incertae sedis</taxon>
        <taxon>Zarconia</taxon>
        <taxon>Zarconia navalis</taxon>
    </lineage>
</organism>
<accession>A0A928VT71</accession>
<dbReference type="AlphaFoldDB" id="A0A928VT71"/>
<protein>
    <submittedName>
        <fullName evidence="1">Uncharacterized protein</fullName>
    </submittedName>
</protein>